<organism evidence="3 4">
    <name type="scientific">Heterobasidion irregulare (strain TC 32-1)</name>
    <dbReference type="NCBI Taxonomy" id="747525"/>
    <lineage>
        <taxon>Eukaryota</taxon>
        <taxon>Fungi</taxon>
        <taxon>Dikarya</taxon>
        <taxon>Basidiomycota</taxon>
        <taxon>Agaricomycotina</taxon>
        <taxon>Agaricomycetes</taxon>
        <taxon>Russulales</taxon>
        <taxon>Bondarzewiaceae</taxon>
        <taxon>Heterobasidion</taxon>
        <taxon>Heterobasidion annosum species complex</taxon>
    </lineage>
</organism>
<feature type="compositionally biased region" description="Polar residues" evidence="1">
    <location>
        <begin position="547"/>
        <end position="562"/>
    </location>
</feature>
<dbReference type="OrthoDB" id="3133596at2759"/>
<dbReference type="KEGG" id="hir:HETIRDRAFT_423703"/>
<feature type="region of interest" description="Disordered" evidence="1">
    <location>
        <begin position="101"/>
        <end position="218"/>
    </location>
</feature>
<dbReference type="HOGENOM" id="CLU_303484_0_0_1"/>
<feature type="transmembrane region" description="Helical" evidence="2">
    <location>
        <begin position="232"/>
        <end position="251"/>
    </location>
</feature>
<keyword evidence="2" id="KW-0472">Membrane</keyword>
<dbReference type="eggNOG" id="ENOG502SQ8R">
    <property type="taxonomic scope" value="Eukaryota"/>
</dbReference>
<dbReference type="RefSeq" id="XP_009540526.1">
    <property type="nucleotide sequence ID" value="XM_009542231.1"/>
</dbReference>
<feature type="region of interest" description="Disordered" evidence="1">
    <location>
        <begin position="441"/>
        <end position="501"/>
    </location>
</feature>
<evidence type="ECO:0000313" key="3">
    <source>
        <dbReference type="EMBL" id="ETW86512.1"/>
    </source>
</evidence>
<feature type="compositionally biased region" description="Polar residues" evidence="1">
    <location>
        <begin position="168"/>
        <end position="198"/>
    </location>
</feature>
<feature type="region of interest" description="Disordered" evidence="1">
    <location>
        <begin position="527"/>
        <end position="596"/>
    </location>
</feature>
<dbReference type="EMBL" id="KI925454">
    <property type="protein sequence ID" value="ETW86512.1"/>
    <property type="molecule type" value="Genomic_DNA"/>
</dbReference>
<keyword evidence="4" id="KW-1185">Reference proteome</keyword>
<feature type="compositionally biased region" description="Low complexity" evidence="1">
    <location>
        <begin position="115"/>
        <end position="167"/>
    </location>
</feature>
<feature type="compositionally biased region" description="Polar residues" evidence="1">
    <location>
        <begin position="103"/>
        <end position="113"/>
    </location>
</feature>
<feature type="compositionally biased region" description="Polar residues" evidence="1">
    <location>
        <begin position="484"/>
        <end position="494"/>
    </location>
</feature>
<name>W4KL11_HETIT</name>
<feature type="compositionally biased region" description="Polar residues" evidence="1">
    <location>
        <begin position="572"/>
        <end position="581"/>
    </location>
</feature>
<gene>
    <name evidence="3" type="ORF">HETIRDRAFT_423703</name>
</gene>
<dbReference type="InParanoid" id="W4KL11"/>
<dbReference type="GeneID" id="20673937"/>
<accession>W4KL11</accession>
<sequence length="981" mass="108551">MSTVYHSLHDGVDVEETWTSTITGENHVPVARGGGGLEGADKAIGDDPTTPLPIWSRSHHCPAYPIQAMQVSLSARCLTDFIPASSSTLTGSIPLTTGPILASSGSLTSQDNGGTPPTSTSNPPSAVTSSNPSSSTSQTTSISSVDMTTTPSTRSSSSPNENETSNRATSTSQDSTAVHETSPSQTSPVFTTSRSSGTVAHVGESSFNMPTTTGGTTSAISTGSPHVQLVEIIVPVFSFLFFLFLVIYLYIKRCRRIRAEKRSSLLVFTRGDRRLTPTSHTSLTASMADAGNNTQVGDWRPEMSFAPSSPIPPARSSVRSPQSDYLRSHTLTSPTPFPSLFMEESDLQHLVADSHSMTFKHEGMSRVSYTDESSTTERVYLEPSASLDLSSDAPALIPSRKEEDRLSRVSLEISFHRELESAVGWGGELAGETSFHMMSEMEQQPTNGSTEVTSSGNGASHLKRKRSTSESAIWGMKRRRTTSREQPQTFNGSGQVTGIGTKGFPYETTSCEKAEHIDETVYIHTDLKRKRSTSEPAISSAKRRKLTSSNQPITRNSPTPARSSERDETIDSVKTTTQVQNIGGAGPSGTTPLKNLTRKLDTRPTVPLTSSSEVKQCLLTQEISTEASVEPCYFLNQRLWHNSELLTRLECWWGMEYNSLDPRSESNRIYLRRDWLKSFDSECWLLLPTPEMMEKVSQRCDKILYDGAETFEYRMLPLDMELRSFSRIDWDNSPSRSNLPEIRTAADQPRTRHYPPFHTLPTLVSRAKPHFVICDAGAKLHQRSVSGPDFTALLKSVWQRHDFKTSLFTFSIRNTYDIWFGREVPARIVSTPRVLVPPPTLHPYSTVTKRHCPSGLACYGPCVRNRFAWLPTRCARCRGERFGPAGHLTWTHSEGDVDLDTGEPSNRMTQYQAYLRRVARRVDAWNSCCIQQVKKRGRWTSRAVNDKQVRSYGSHSTIGLQSISMSVSAQDTVVIRSMPHV</sequence>
<protein>
    <submittedName>
        <fullName evidence="3">Uncharacterized protein</fullName>
    </submittedName>
</protein>
<proteinExistence type="predicted"/>
<evidence type="ECO:0000313" key="4">
    <source>
        <dbReference type="Proteomes" id="UP000030671"/>
    </source>
</evidence>
<keyword evidence="2" id="KW-0812">Transmembrane</keyword>
<dbReference type="AlphaFoldDB" id="W4KL11"/>
<evidence type="ECO:0000256" key="1">
    <source>
        <dbReference type="SAM" id="MobiDB-lite"/>
    </source>
</evidence>
<keyword evidence="2" id="KW-1133">Transmembrane helix</keyword>
<evidence type="ECO:0000256" key="2">
    <source>
        <dbReference type="SAM" id="Phobius"/>
    </source>
</evidence>
<feature type="compositionally biased region" description="Polar residues" evidence="1">
    <location>
        <begin position="441"/>
        <end position="458"/>
    </location>
</feature>
<dbReference type="Proteomes" id="UP000030671">
    <property type="component" value="Unassembled WGS sequence"/>
</dbReference>
<reference evidence="3 4" key="1">
    <citation type="journal article" date="2012" name="New Phytol.">
        <title>Insight into trade-off between wood decay and parasitism from the genome of a fungal forest pathogen.</title>
        <authorList>
            <person name="Olson A."/>
            <person name="Aerts A."/>
            <person name="Asiegbu F."/>
            <person name="Belbahri L."/>
            <person name="Bouzid O."/>
            <person name="Broberg A."/>
            <person name="Canback B."/>
            <person name="Coutinho P.M."/>
            <person name="Cullen D."/>
            <person name="Dalman K."/>
            <person name="Deflorio G."/>
            <person name="van Diepen L.T."/>
            <person name="Dunand C."/>
            <person name="Duplessis S."/>
            <person name="Durling M."/>
            <person name="Gonthier P."/>
            <person name="Grimwood J."/>
            <person name="Fossdal C.G."/>
            <person name="Hansson D."/>
            <person name="Henrissat B."/>
            <person name="Hietala A."/>
            <person name="Himmelstrand K."/>
            <person name="Hoffmeister D."/>
            <person name="Hogberg N."/>
            <person name="James T.Y."/>
            <person name="Karlsson M."/>
            <person name="Kohler A."/>
            <person name="Kues U."/>
            <person name="Lee Y.H."/>
            <person name="Lin Y.C."/>
            <person name="Lind M."/>
            <person name="Lindquist E."/>
            <person name="Lombard V."/>
            <person name="Lucas S."/>
            <person name="Lunden K."/>
            <person name="Morin E."/>
            <person name="Murat C."/>
            <person name="Park J."/>
            <person name="Raffaello T."/>
            <person name="Rouze P."/>
            <person name="Salamov A."/>
            <person name="Schmutz J."/>
            <person name="Solheim H."/>
            <person name="Stahlberg J."/>
            <person name="Velez H."/>
            <person name="de Vries R.P."/>
            <person name="Wiebenga A."/>
            <person name="Woodward S."/>
            <person name="Yakovlev I."/>
            <person name="Garbelotto M."/>
            <person name="Martin F."/>
            <person name="Grigoriev I.V."/>
            <person name="Stenlid J."/>
        </authorList>
    </citation>
    <scope>NUCLEOTIDE SEQUENCE [LARGE SCALE GENOMIC DNA]</scope>
    <source>
        <strain evidence="3 4">TC 32-1</strain>
    </source>
</reference>